<dbReference type="AlphaFoldDB" id="A0A401FUC5"/>
<name>A0A401FUC5_9BACT</name>
<accession>A0A401FUC5</accession>
<evidence type="ECO:0000313" key="2">
    <source>
        <dbReference type="EMBL" id="GBC60569.1"/>
    </source>
</evidence>
<evidence type="ECO:0000256" key="1">
    <source>
        <dbReference type="SAM" id="Coils"/>
    </source>
</evidence>
<sequence>MGDTTIINAKGNVSFAKDQARIASNEIREIVALLKAGPHDPNSKEWSNAILEKLGNAQQALLELQGGLFDLQDEKRTLKDTIAALEEKLRIKENVEYIKPGYWTVDGDKKDGPFCQRCYDADGKLIRLQGGKFDRWRCEQCNKTFYGPNYSHPKPRTLEVKW</sequence>
<proteinExistence type="predicted"/>
<feature type="coiled-coil region" evidence="1">
    <location>
        <begin position="68"/>
        <end position="95"/>
    </location>
</feature>
<protein>
    <submittedName>
        <fullName evidence="2">Uncharacterized protein</fullName>
    </submittedName>
</protein>
<reference evidence="3" key="1">
    <citation type="submission" date="2017-11" db="EMBL/GenBank/DDBJ databases">
        <authorList>
            <person name="Watanabe M."/>
            <person name="Kojima H."/>
        </authorList>
    </citation>
    <scope>NUCLEOTIDE SEQUENCE [LARGE SCALE GENOMIC DNA]</scope>
    <source>
        <strain evidence="3">Tokyo 01</strain>
    </source>
</reference>
<keyword evidence="3" id="KW-1185">Reference proteome</keyword>
<gene>
    <name evidence="2" type="ORF">DENIS_1526</name>
</gene>
<comment type="caution">
    <text evidence="2">The sequence shown here is derived from an EMBL/GenBank/DDBJ whole genome shotgun (WGS) entry which is preliminary data.</text>
</comment>
<dbReference type="RefSeq" id="WP_124327968.1">
    <property type="nucleotide sequence ID" value="NZ_BEXT01000001.1"/>
</dbReference>
<dbReference type="Proteomes" id="UP000288096">
    <property type="component" value="Unassembled WGS sequence"/>
</dbReference>
<dbReference type="OrthoDB" id="5461017at2"/>
<organism evidence="2 3">
    <name type="scientific">Desulfonema ishimotonii</name>
    <dbReference type="NCBI Taxonomy" id="45657"/>
    <lineage>
        <taxon>Bacteria</taxon>
        <taxon>Pseudomonadati</taxon>
        <taxon>Thermodesulfobacteriota</taxon>
        <taxon>Desulfobacteria</taxon>
        <taxon>Desulfobacterales</taxon>
        <taxon>Desulfococcaceae</taxon>
        <taxon>Desulfonema</taxon>
    </lineage>
</organism>
<reference evidence="3" key="2">
    <citation type="submission" date="2019-01" db="EMBL/GenBank/DDBJ databases">
        <title>Genome sequence of Desulfonema ishimotonii strain Tokyo 01.</title>
        <authorList>
            <person name="Fukui M."/>
        </authorList>
    </citation>
    <scope>NUCLEOTIDE SEQUENCE [LARGE SCALE GENOMIC DNA]</scope>
    <source>
        <strain evidence="3">Tokyo 01</strain>
    </source>
</reference>
<dbReference type="EMBL" id="BEXT01000001">
    <property type="protein sequence ID" value="GBC60569.1"/>
    <property type="molecule type" value="Genomic_DNA"/>
</dbReference>
<evidence type="ECO:0000313" key="3">
    <source>
        <dbReference type="Proteomes" id="UP000288096"/>
    </source>
</evidence>
<keyword evidence="1" id="KW-0175">Coiled coil</keyword>